<accession>A0A6M3LEC3</accession>
<dbReference type="GO" id="GO:0004803">
    <property type="term" value="F:transposase activity"/>
    <property type="evidence" value="ECO:0007669"/>
    <property type="project" value="InterPro"/>
</dbReference>
<organism evidence="1">
    <name type="scientific">viral metagenome</name>
    <dbReference type="NCBI Taxonomy" id="1070528"/>
    <lineage>
        <taxon>unclassified sequences</taxon>
        <taxon>metagenomes</taxon>
        <taxon>organismal metagenomes</taxon>
    </lineage>
</organism>
<name>A0A6M3LEC3_9ZZZZ</name>
<proteinExistence type="predicted"/>
<dbReference type="GO" id="GO:0006313">
    <property type="term" value="P:DNA transposition"/>
    <property type="evidence" value="ECO:0007669"/>
    <property type="project" value="InterPro"/>
</dbReference>
<protein>
    <submittedName>
        <fullName evidence="1">Putative DNA binding, helix-turn-helix domain containing protein</fullName>
    </submittedName>
</protein>
<evidence type="ECO:0000313" key="1">
    <source>
        <dbReference type="EMBL" id="QJA93577.1"/>
    </source>
</evidence>
<dbReference type="GO" id="GO:0003677">
    <property type="term" value="F:DNA binding"/>
    <property type="evidence" value="ECO:0007669"/>
    <property type="project" value="InterPro"/>
</dbReference>
<sequence>MITSQGKINKEKIDVIVNHIRTGNYISTACRAVGIHDNTYTNWINKAESLLDKPASLLTEEEKLYCAFYEQVKTAESEAESKAVQCVRDAMPKNWLAAMTWLERKFPDKWARREALDINVTHAMKFQKTLVEALQRPLLTEAESE</sequence>
<dbReference type="EMBL" id="MT143160">
    <property type="protein sequence ID" value="QJA93577.1"/>
    <property type="molecule type" value="Genomic_DNA"/>
</dbReference>
<dbReference type="Pfam" id="PF01527">
    <property type="entry name" value="HTH_Tnp_1"/>
    <property type="match status" value="1"/>
</dbReference>
<dbReference type="AlphaFoldDB" id="A0A6M3LEC3"/>
<reference evidence="1" key="1">
    <citation type="submission" date="2020-03" db="EMBL/GenBank/DDBJ databases">
        <title>The deep terrestrial virosphere.</title>
        <authorList>
            <person name="Holmfeldt K."/>
            <person name="Nilsson E."/>
            <person name="Simone D."/>
            <person name="Lopez-Fernandez M."/>
            <person name="Wu X."/>
            <person name="de Brujin I."/>
            <person name="Lundin D."/>
            <person name="Andersson A."/>
            <person name="Bertilsson S."/>
            <person name="Dopson M."/>
        </authorList>
    </citation>
    <scope>NUCLEOTIDE SEQUENCE</scope>
    <source>
        <strain evidence="1">MM415B04183</strain>
    </source>
</reference>
<dbReference type="InterPro" id="IPR002514">
    <property type="entry name" value="Transposase_8"/>
</dbReference>
<gene>
    <name evidence="1" type="ORF">MM415B04183_0010</name>
</gene>